<evidence type="ECO:0000256" key="1">
    <source>
        <dbReference type="ARBA" id="ARBA00004370"/>
    </source>
</evidence>
<dbReference type="Gene3D" id="3.80.10.10">
    <property type="entry name" value="Ribonuclease Inhibitor"/>
    <property type="match status" value="1"/>
</dbReference>
<evidence type="ECO:0000256" key="12">
    <source>
        <dbReference type="SAM" id="Phobius"/>
    </source>
</evidence>
<dbReference type="PANTHER" id="PTHR48056:SF81">
    <property type="entry name" value="RECEPTOR PROTEIN-TYROSINE KINASE CEPR1"/>
    <property type="match status" value="1"/>
</dbReference>
<evidence type="ECO:0000256" key="6">
    <source>
        <dbReference type="ARBA" id="ARBA00022840"/>
    </source>
</evidence>
<keyword evidence="10" id="KW-0325">Glycoprotein</keyword>
<dbReference type="PROSITE" id="PS50011">
    <property type="entry name" value="PROTEIN_KINASE_DOM"/>
    <property type="match status" value="1"/>
</dbReference>
<evidence type="ECO:0000256" key="8">
    <source>
        <dbReference type="ARBA" id="ARBA00023136"/>
    </source>
</evidence>
<dbReference type="Gene3D" id="1.10.510.10">
    <property type="entry name" value="Transferase(Phosphotransferase) domain 1"/>
    <property type="match status" value="1"/>
</dbReference>
<keyword evidence="9 15" id="KW-0675">Receptor</keyword>
<dbReference type="InterPro" id="IPR050647">
    <property type="entry name" value="Plant_LRR-RLKs"/>
</dbReference>
<evidence type="ECO:0000256" key="9">
    <source>
        <dbReference type="ARBA" id="ARBA00023170"/>
    </source>
</evidence>
<gene>
    <name evidence="15" type="ORF">M6B38_220510</name>
</gene>
<proteinExistence type="predicted"/>
<organism evidence="15 16">
    <name type="scientific">Iris pallida</name>
    <name type="common">Sweet iris</name>
    <dbReference type="NCBI Taxonomy" id="29817"/>
    <lineage>
        <taxon>Eukaryota</taxon>
        <taxon>Viridiplantae</taxon>
        <taxon>Streptophyta</taxon>
        <taxon>Embryophyta</taxon>
        <taxon>Tracheophyta</taxon>
        <taxon>Spermatophyta</taxon>
        <taxon>Magnoliopsida</taxon>
        <taxon>Liliopsida</taxon>
        <taxon>Asparagales</taxon>
        <taxon>Iridaceae</taxon>
        <taxon>Iridoideae</taxon>
        <taxon>Irideae</taxon>
        <taxon>Iris</taxon>
    </lineage>
</organism>
<feature type="chain" id="PRO_5043915286" evidence="13">
    <location>
        <begin position="22"/>
        <end position="745"/>
    </location>
</feature>
<reference evidence="15" key="1">
    <citation type="journal article" date="2023" name="GigaByte">
        <title>Genome assembly of the bearded iris, Iris pallida Lam.</title>
        <authorList>
            <person name="Bruccoleri R.E."/>
            <person name="Oakeley E.J."/>
            <person name="Faust A.M.E."/>
            <person name="Altorfer M."/>
            <person name="Dessus-Babus S."/>
            <person name="Burckhardt D."/>
            <person name="Oertli M."/>
            <person name="Naumann U."/>
            <person name="Petersen F."/>
            <person name="Wong J."/>
        </authorList>
    </citation>
    <scope>NUCLEOTIDE SEQUENCE</scope>
    <source>
        <strain evidence="15">GSM-AAB239-AS_SAM_17_03QT</strain>
    </source>
</reference>
<keyword evidence="15" id="KW-0418">Kinase</keyword>
<dbReference type="InterPro" id="IPR011009">
    <property type="entry name" value="Kinase-like_dom_sf"/>
</dbReference>
<comment type="caution">
    <text evidence="15">The sequence shown here is derived from an EMBL/GenBank/DDBJ whole genome shotgun (WGS) entry which is preliminary data.</text>
</comment>
<evidence type="ECO:0000256" key="13">
    <source>
        <dbReference type="SAM" id="SignalP"/>
    </source>
</evidence>
<dbReference type="InterPro" id="IPR001245">
    <property type="entry name" value="Ser-Thr/Tyr_kinase_cat_dom"/>
</dbReference>
<keyword evidence="13" id="KW-0732">Signal</keyword>
<evidence type="ECO:0000256" key="11">
    <source>
        <dbReference type="SAM" id="MobiDB-lite"/>
    </source>
</evidence>
<dbReference type="AlphaFoldDB" id="A0AAX6DYA7"/>
<evidence type="ECO:0000256" key="2">
    <source>
        <dbReference type="ARBA" id="ARBA00022614"/>
    </source>
</evidence>
<dbReference type="GO" id="GO:0005524">
    <property type="term" value="F:ATP binding"/>
    <property type="evidence" value="ECO:0007669"/>
    <property type="project" value="UniProtKB-KW"/>
</dbReference>
<dbReference type="FunFam" id="1.10.510.10:FF:000448">
    <property type="entry name" value="Putative LRR receptor-like serine/threonine-protein kinase"/>
    <property type="match status" value="1"/>
</dbReference>
<keyword evidence="2" id="KW-0433">Leucine-rich repeat</keyword>
<evidence type="ECO:0000256" key="7">
    <source>
        <dbReference type="ARBA" id="ARBA00022989"/>
    </source>
</evidence>
<keyword evidence="7 12" id="KW-1133">Transmembrane helix</keyword>
<keyword evidence="3 12" id="KW-0812">Transmembrane</keyword>
<comment type="subcellular location">
    <subcellularLocation>
        <location evidence="1">Membrane</location>
    </subcellularLocation>
</comment>
<dbReference type="SUPFAM" id="SSF52058">
    <property type="entry name" value="L domain-like"/>
    <property type="match status" value="1"/>
</dbReference>
<reference evidence="15" key="2">
    <citation type="submission" date="2023-04" db="EMBL/GenBank/DDBJ databases">
        <authorList>
            <person name="Bruccoleri R.E."/>
            <person name="Oakeley E.J."/>
            <person name="Faust A.-M."/>
            <person name="Dessus-Babus S."/>
            <person name="Altorfer M."/>
            <person name="Burckhardt D."/>
            <person name="Oertli M."/>
            <person name="Naumann U."/>
            <person name="Petersen F."/>
            <person name="Wong J."/>
        </authorList>
    </citation>
    <scope>NUCLEOTIDE SEQUENCE</scope>
    <source>
        <strain evidence="15">GSM-AAB239-AS_SAM_17_03QT</strain>
        <tissue evidence="15">Leaf</tissue>
    </source>
</reference>
<dbReference type="PANTHER" id="PTHR48056">
    <property type="entry name" value="LRR RECEPTOR-LIKE SERINE/THREONINE-PROTEIN KINASE-RELATED"/>
    <property type="match status" value="1"/>
</dbReference>
<evidence type="ECO:0000256" key="10">
    <source>
        <dbReference type="ARBA" id="ARBA00023180"/>
    </source>
</evidence>
<keyword evidence="8 12" id="KW-0472">Membrane</keyword>
<keyword evidence="15" id="KW-0808">Transferase</keyword>
<dbReference type="SUPFAM" id="SSF56112">
    <property type="entry name" value="Protein kinase-like (PK-like)"/>
    <property type="match status" value="1"/>
</dbReference>
<sequence>MIPLLLFLVLPLLLPPNYASAQPPTSPSDRTTLLLLLSSLGVRSRDWPLRSDPCSSWLGLTCTNTTAPARRVVALDLSPLRRTRRARSDPRFAIDPVRNLSRLASLTSTGFPLPGPIPAWLGSTSLSLLALRSSNITGPIPPELALLRRTLKTLILADNSLSGPIPEEILALQLDSLDVSSNNLTGTLPESMPTNASHNATAASVLNLSRNAYFGPVPAYFLRFGAVDLSDNYFQGDVNASAAGLGLNCFRNVPGQRSPADCEGFYRGKGLVYDPPPQESSARKEKSRTWRYILAGALGAVGLVVAVVVLFVLCSTRAGARTADRGSAPVGIGAVSSGTAPPPSRAVSKKSPAIGEAFTYEQLVRATSSFSGTNLIKKGHSGDLYHGVLEGGFSVVVKRIDLTATKGEGYVAELDLFTRALHTRMVPFLGQCSENENEIFLVYKNMVHGDLSGALYKKSKQNEEGLISLDWITRLKIAIGVAEALCVLHHECNPPLVHRDVQASSILLDNKFEVRLGSLSEVCVQEGDEHHNVFTRFLRRSKKPEESASGLLPATCTYDVYCLGKVLLELVTGKLGVSEPNSSASTNEWLDHTLASISIYEKESVAKIIDPSLILDEDLLEEAWAMAIMAKSCLNPKPSKRPLARHVLKALENPLKVVRVDSRMNTARLMTTSSRGSWHSALFGSWRHSSSDIVPTSGPLREDRSLRRSSTRRSHESLGDPSSSHKRASRDVFPEPLGGAGDIEG</sequence>
<evidence type="ECO:0000313" key="15">
    <source>
        <dbReference type="EMBL" id="KAJ6796837.1"/>
    </source>
</evidence>
<keyword evidence="5" id="KW-0547">Nucleotide-binding</keyword>
<keyword evidence="6" id="KW-0067">ATP-binding</keyword>
<evidence type="ECO:0000259" key="14">
    <source>
        <dbReference type="PROSITE" id="PS50011"/>
    </source>
</evidence>
<keyword evidence="16" id="KW-1185">Reference proteome</keyword>
<dbReference type="Proteomes" id="UP001140949">
    <property type="component" value="Unassembled WGS sequence"/>
</dbReference>
<dbReference type="FunFam" id="3.30.200.20:FF:000433">
    <property type="entry name" value="Predicted protein"/>
    <property type="match status" value="1"/>
</dbReference>
<feature type="domain" description="Protein kinase" evidence="14">
    <location>
        <begin position="370"/>
        <end position="656"/>
    </location>
</feature>
<evidence type="ECO:0000256" key="5">
    <source>
        <dbReference type="ARBA" id="ARBA00022741"/>
    </source>
</evidence>
<name>A0AAX6DYA7_IRIPA</name>
<dbReference type="GO" id="GO:0004672">
    <property type="term" value="F:protein kinase activity"/>
    <property type="evidence" value="ECO:0007669"/>
    <property type="project" value="InterPro"/>
</dbReference>
<dbReference type="Pfam" id="PF00560">
    <property type="entry name" value="LRR_1"/>
    <property type="match status" value="2"/>
</dbReference>
<keyword evidence="4" id="KW-0677">Repeat</keyword>
<evidence type="ECO:0000256" key="4">
    <source>
        <dbReference type="ARBA" id="ARBA00022737"/>
    </source>
</evidence>
<dbReference type="GO" id="GO:0016020">
    <property type="term" value="C:membrane"/>
    <property type="evidence" value="ECO:0007669"/>
    <property type="project" value="UniProtKB-SubCell"/>
</dbReference>
<feature type="region of interest" description="Disordered" evidence="11">
    <location>
        <begin position="688"/>
        <end position="745"/>
    </location>
</feature>
<dbReference type="InterPro" id="IPR001611">
    <property type="entry name" value="Leu-rich_rpt"/>
</dbReference>
<dbReference type="InterPro" id="IPR032675">
    <property type="entry name" value="LRR_dom_sf"/>
</dbReference>
<dbReference type="InterPro" id="IPR000719">
    <property type="entry name" value="Prot_kinase_dom"/>
</dbReference>
<dbReference type="Pfam" id="PF07714">
    <property type="entry name" value="PK_Tyr_Ser-Thr"/>
    <property type="match status" value="1"/>
</dbReference>
<dbReference type="EMBL" id="JANAVB010041219">
    <property type="protein sequence ID" value="KAJ6796837.1"/>
    <property type="molecule type" value="Genomic_DNA"/>
</dbReference>
<feature type="signal peptide" evidence="13">
    <location>
        <begin position="1"/>
        <end position="21"/>
    </location>
</feature>
<dbReference type="Gene3D" id="3.30.200.20">
    <property type="entry name" value="Phosphorylase Kinase, domain 1"/>
    <property type="match status" value="1"/>
</dbReference>
<evidence type="ECO:0000256" key="3">
    <source>
        <dbReference type="ARBA" id="ARBA00022692"/>
    </source>
</evidence>
<accession>A0AAX6DYA7</accession>
<protein>
    <submittedName>
        <fullName evidence="15">LRR receptor-like serine/threonine-protein kinase</fullName>
    </submittedName>
</protein>
<feature type="transmembrane region" description="Helical" evidence="12">
    <location>
        <begin position="290"/>
        <end position="313"/>
    </location>
</feature>
<evidence type="ECO:0000313" key="16">
    <source>
        <dbReference type="Proteomes" id="UP001140949"/>
    </source>
</evidence>